<feature type="region of interest" description="Disordered" evidence="1">
    <location>
        <begin position="223"/>
        <end position="248"/>
    </location>
</feature>
<keyword evidence="3" id="KW-1185">Reference proteome</keyword>
<dbReference type="AlphaFoldDB" id="A0A843TGI3"/>
<sequence>MDATNGAFEHTLVRMLTAVLRCDDVVEPCSPAPELSRATSSTTVAVGRISLPDERATTFALGAMRRGFLLEAFPQTALNAAARAKGVDQGQSEWAPRRWCVVVGEGVVLRPGARSPGLPDAKGGEVSWPEIFEPFHIKPARISVSPFLRVSIFDMVRGARSGASSGRGLCGRVLLEASNSGSSSVPPSGEFRPPQPRGPVAGPSSVSPTVAAAIGVASVSPPLAAGSGQSTHSPDTVVGSVSKDDVSLQEGGGSFYESTLREVWINGDKIEPAQASQFITRTMQSHFPGPIHRFNDFPMEVQELLYQMFMSNHRFTRRSDEARSRLVWTMTTRSNFKHLLYNARKNVEKVSQSADPTLWRERAPSWMRRDYWEHYKKKKTYNFA</sequence>
<gene>
    <name evidence="2" type="ORF">Taro_002169</name>
</gene>
<reference evidence="2" key="1">
    <citation type="submission" date="2017-07" db="EMBL/GenBank/DDBJ databases">
        <title>Taro Niue Genome Assembly and Annotation.</title>
        <authorList>
            <person name="Atibalentja N."/>
            <person name="Keating K."/>
            <person name="Fields C.J."/>
        </authorList>
    </citation>
    <scope>NUCLEOTIDE SEQUENCE</scope>
    <source>
        <strain evidence="2">Niue_2</strain>
        <tissue evidence="2">Leaf</tissue>
    </source>
</reference>
<dbReference type="Proteomes" id="UP000652761">
    <property type="component" value="Unassembled WGS sequence"/>
</dbReference>
<protein>
    <submittedName>
        <fullName evidence="2">Uncharacterized protein</fullName>
    </submittedName>
</protein>
<proteinExistence type="predicted"/>
<comment type="caution">
    <text evidence="2">The sequence shown here is derived from an EMBL/GenBank/DDBJ whole genome shotgun (WGS) entry which is preliminary data.</text>
</comment>
<evidence type="ECO:0000256" key="1">
    <source>
        <dbReference type="SAM" id="MobiDB-lite"/>
    </source>
</evidence>
<name>A0A843TGI3_COLES</name>
<evidence type="ECO:0000313" key="2">
    <source>
        <dbReference type="EMBL" id="MQL69871.1"/>
    </source>
</evidence>
<feature type="compositionally biased region" description="Low complexity" evidence="1">
    <location>
        <begin position="179"/>
        <end position="189"/>
    </location>
</feature>
<organism evidence="2 3">
    <name type="scientific">Colocasia esculenta</name>
    <name type="common">Wild taro</name>
    <name type="synonym">Arum esculentum</name>
    <dbReference type="NCBI Taxonomy" id="4460"/>
    <lineage>
        <taxon>Eukaryota</taxon>
        <taxon>Viridiplantae</taxon>
        <taxon>Streptophyta</taxon>
        <taxon>Embryophyta</taxon>
        <taxon>Tracheophyta</taxon>
        <taxon>Spermatophyta</taxon>
        <taxon>Magnoliopsida</taxon>
        <taxon>Liliopsida</taxon>
        <taxon>Araceae</taxon>
        <taxon>Aroideae</taxon>
        <taxon>Colocasieae</taxon>
        <taxon>Colocasia</taxon>
    </lineage>
</organism>
<accession>A0A843TGI3</accession>
<dbReference type="EMBL" id="NMUH01000049">
    <property type="protein sequence ID" value="MQL69871.1"/>
    <property type="molecule type" value="Genomic_DNA"/>
</dbReference>
<evidence type="ECO:0000313" key="3">
    <source>
        <dbReference type="Proteomes" id="UP000652761"/>
    </source>
</evidence>
<feature type="region of interest" description="Disordered" evidence="1">
    <location>
        <begin position="179"/>
        <end position="206"/>
    </location>
</feature>